<dbReference type="Gene3D" id="3.90.79.10">
    <property type="entry name" value="Nucleoside Triphosphate Pyrophosphohydrolase"/>
    <property type="match status" value="1"/>
</dbReference>
<comment type="cofactor">
    <cofactor evidence="1">
        <name>Mg(2+)</name>
        <dbReference type="ChEBI" id="CHEBI:18420"/>
    </cofactor>
</comment>
<evidence type="ECO:0000256" key="6">
    <source>
        <dbReference type="ARBA" id="ARBA00022763"/>
    </source>
</evidence>
<keyword evidence="6" id="KW-0227">DNA damage</keyword>
<sequence>MDERKEVAVAAALIIKDGRALLTRRGYGKFAGKWELPGGKLEAGESAAQACSREIAEELNLHLTKLTPLFDFHYAYPDFNLSMQVFKATLPPGQKPALKVHDALAYVSAAHLAQFDWLEADHAIIPQLQQALKEYAGA</sequence>
<evidence type="ECO:0000256" key="17">
    <source>
        <dbReference type="RuleBase" id="RU003476"/>
    </source>
</evidence>
<dbReference type="GO" id="GO:0046872">
    <property type="term" value="F:metal ion binding"/>
    <property type="evidence" value="ECO:0007669"/>
    <property type="project" value="UniProtKB-KW"/>
</dbReference>
<dbReference type="InterPro" id="IPR020084">
    <property type="entry name" value="NUDIX_hydrolase_CS"/>
</dbReference>
<evidence type="ECO:0000256" key="13">
    <source>
        <dbReference type="ARBA" id="ARBA00040794"/>
    </source>
</evidence>
<evidence type="ECO:0000256" key="14">
    <source>
        <dbReference type="ARBA" id="ARBA00041592"/>
    </source>
</evidence>
<keyword evidence="9" id="KW-0234">DNA repair</keyword>
<evidence type="ECO:0000256" key="8">
    <source>
        <dbReference type="ARBA" id="ARBA00022842"/>
    </source>
</evidence>
<keyword evidence="7 17" id="KW-0378">Hydrolase</keyword>
<evidence type="ECO:0000256" key="10">
    <source>
        <dbReference type="ARBA" id="ARBA00035861"/>
    </source>
</evidence>
<dbReference type="PROSITE" id="PS00893">
    <property type="entry name" value="NUDIX_BOX"/>
    <property type="match status" value="1"/>
</dbReference>
<name>A0A9E2KMJ6_9GAMM</name>
<keyword evidence="4" id="KW-0235">DNA replication</keyword>
<gene>
    <name evidence="19" type="ORF">IAA31_01805</name>
</gene>
<proteinExistence type="inferred from homology"/>
<dbReference type="InterPro" id="IPR020476">
    <property type="entry name" value="Nudix_hydrolase"/>
</dbReference>
<dbReference type="SUPFAM" id="SSF55811">
    <property type="entry name" value="Nudix"/>
    <property type="match status" value="1"/>
</dbReference>
<comment type="similarity">
    <text evidence="2 17">Belongs to the Nudix hydrolase family.</text>
</comment>
<evidence type="ECO:0000256" key="3">
    <source>
        <dbReference type="ARBA" id="ARBA00022457"/>
    </source>
</evidence>
<feature type="domain" description="Nudix hydrolase" evidence="18">
    <location>
        <begin position="4"/>
        <end position="132"/>
    </location>
</feature>
<keyword evidence="3" id="KW-0515">Mutator protein</keyword>
<reference evidence="19" key="2">
    <citation type="submission" date="2021-04" db="EMBL/GenBank/DDBJ databases">
        <authorList>
            <person name="Gilroy R."/>
        </authorList>
    </citation>
    <scope>NUCLEOTIDE SEQUENCE</scope>
    <source>
        <strain evidence="19">687</strain>
    </source>
</reference>
<evidence type="ECO:0000256" key="16">
    <source>
        <dbReference type="ARBA" id="ARBA00042798"/>
    </source>
</evidence>
<evidence type="ECO:0000256" key="4">
    <source>
        <dbReference type="ARBA" id="ARBA00022705"/>
    </source>
</evidence>
<dbReference type="PROSITE" id="PS51462">
    <property type="entry name" value="NUDIX"/>
    <property type="match status" value="1"/>
</dbReference>
<dbReference type="InterPro" id="IPR015797">
    <property type="entry name" value="NUDIX_hydrolase-like_dom_sf"/>
</dbReference>
<dbReference type="PRINTS" id="PR00502">
    <property type="entry name" value="NUDIXFAMILY"/>
</dbReference>
<evidence type="ECO:0000313" key="19">
    <source>
        <dbReference type="EMBL" id="MBU3826216.1"/>
    </source>
</evidence>
<evidence type="ECO:0000256" key="7">
    <source>
        <dbReference type="ARBA" id="ARBA00022801"/>
    </source>
</evidence>
<dbReference type="PANTHER" id="PTHR47707">
    <property type="entry name" value="8-OXO-DGTP DIPHOSPHATASE"/>
    <property type="match status" value="1"/>
</dbReference>
<dbReference type="EC" id="3.6.1.55" evidence="12"/>
<dbReference type="GO" id="GO:0035539">
    <property type="term" value="F:8-oxo-7,8-dihydrodeoxyguanosine triphosphate pyrophosphatase activity"/>
    <property type="evidence" value="ECO:0007669"/>
    <property type="project" value="UniProtKB-EC"/>
</dbReference>
<accession>A0A9E2KMJ6</accession>
<protein>
    <recommendedName>
        <fullName evidence="13">8-oxo-dGTP diphosphatase</fullName>
        <ecNumber evidence="12">3.6.1.55</ecNumber>
    </recommendedName>
    <alternativeName>
        <fullName evidence="16">7,8-dihydro-8-oxoguanine-triphosphatase</fullName>
    </alternativeName>
    <alternativeName>
        <fullName evidence="15">Mutator protein MutT</fullName>
    </alternativeName>
    <alternativeName>
        <fullName evidence="14">dGTP pyrophosphohydrolase</fullName>
    </alternativeName>
</protein>
<evidence type="ECO:0000256" key="5">
    <source>
        <dbReference type="ARBA" id="ARBA00022723"/>
    </source>
</evidence>
<evidence type="ECO:0000256" key="1">
    <source>
        <dbReference type="ARBA" id="ARBA00001946"/>
    </source>
</evidence>
<evidence type="ECO:0000256" key="9">
    <source>
        <dbReference type="ARBA" id="ARBA00023204"/>
    </source>
</evidence>
<organism evidence="19 20">
    <name type="scientific">Candidatus Anaerobiospirillum merdipullorum</name>
    <dbReference type="NCBI Taxonomy" id="2838450"/>
    <lineage>
        <taxon>Bacteria</taxon>
        <taxon>Pseudomonadati</taxon>
        <taxon>Pseudomonadota</taxon>
        <taxon>Gammaproteobacteria</taxon>
        <taxon>Aeromonadales</taxon>
        <taxon>Succinivibrionaceae</taxon>
        <taxon>Anaerobiospirillum</taxon>
    </lineage>
</organism>
<evidence type="ECO:0000256" key="15">
    <source>
        <dbReference type="ARBA" id="ARBA00041979"/>
    </source>
</evidence>
<keyword evidence="5" id="KW-0479">Metal-binding</keyword>
<dbReference type="Proteomes" id="UP000824150">
    <property type="component" value="Unassembled WGS sequence"/>
</dbReference>
<dbReference type="GO" id="GO:0044716">
    <property type="term" value="F:8-oxo-GDP phosphatase activity"/>
    <property type="evidence" value="ECO:0007669"/>
    <property type="project" value="TreeGrafter"/>
</dbReference>
<dbReference type="InterPro" id="IPR047127">
    <property type="entry name" value="MutT-like"/>
</dbReference>
<evidence type="ECO:0000313" key="20">
    <source>
        <dbReference type="Proteomes" id="UP000824150"/>
    </source>
</evidence>
<dbReference type="EMBL" id="JAHLFG010000021">
    <property type="protein sequence ID" value="MBU3826216.1"/>
    <property type="molecule type" value="Genomic_DNA"/>
</dbReference>
<reference evidence="19" key="1">
    <citation type="journal article" date="2021" name="PeerJ">
        <title>Extensive microbial diversity within the chicken gut microbiome revealed by metagenomics and culture.</title>
        <authorList>
            <person name="Gilroy R."/>
            <person name="Ravi A."/>
            <person name="Getino M."/>
            <person name="Pursley I."/>
            <person name="Horton D.L."/>
            <person name="Alikhan N.F."/>
            <person name="Baker D."/>
            <person name="Gharbi K."/>
            <person name="Hall N."/>
            <person name="Watson M."/>
            <person name="Adriaenssens E.M."/>
            <person name="Foster-Nyarko E."/>
            <person name="Jarju S."/>
            <person name="Secka A."/>
            <person name="Antonio M."/>
            <person name="Oren A."/>
            <person name="Chaudhuri R.R."/>
            <person name="La Ragione R."/>
            <person name="Hildebrand F."/>
            <person name="Pallen M.J."/>
        </authorList>
    </citation>
    <scope>NUCLEOTIDE SEQUENCE</scope>
    <source>
        <strain evidence="19">687</strain>
    </source>
</reference>
<dbReference type="CDD" id="cd03425">
    <property type="entry name" value="NUDIX_MutT_NudA_like"/>
    <property type="match status" value="1"/>
</dbReference>
<dbReference type="Pfam" id="PF00293">
    <property type="entry name" value="NUDIX"/>
    <property type="match status" value="1"/>
</dbReference>
<comment type="catalytic activity">
    <reaction evidence="11">
        <text>8-oxo-GTP + H2O = 8-oxo-GMP + diphosphate + H(+)</text>
        <dbReference type="Rhea" id="RHEA:67616"/>
        <dbReference type="ChEBI" id="CHEBI:15377"/>
        <dbReference type="ChEBI" id="CHEBI:15378"/>
        <dbReference type="ChEBI" id="CHEBI:33019"/>
        <dbReference type="ChEBI" id="CHEBI:143553"/>
        <dbReference type="ChEBI" id="CHEBI:145694"/>
    </reaction>
</comment>
<dbReference type="PANTHER" id="PTHR47707:SF1">
    <property type="entry name" value="NUDIX HYDROLASE FAMILY PROTEIN"/>
    <property type="match status" value="1"/>
</dbReference>
<evidence type="ECO:0000259" key="18">
    <source>
        <dbReference type="PROSITE" id="PS51462"/>
    </source>
</evidence>
<comment type="caution">
    <text evidence="19">The sequence shown here is derived from an EMBL/GenBank/DDBJ whole genome shotgun (WGS) entry which is preliminary data.</text>
</comment>
<dbReference type="GO" id="GO:0044715">
    <property type="term" value="F:8-oxo-dGDP phosphatase activity"/>
    <property type="evidence" value="ECO:0007669"/>
    <property type="project" value="TreeGrafter"/>
</dbReference>
<keyword evidence="8" id="KW-0460">Magnesium</keyword>
<dbReference type="GO" id="GO:0006281">
    <property type="term" value="P:DNA repair"/>
    <property type="evidence" value="ECO:0007669"/>
    <property type="project" value="UniProtKB-KW"/>
</dbReference>
<evidence type="ECO:0000256" key="12">
    <source>
        <dbReference type="ARBA" id="ARBA00038905"/>
    </source>
</evidence>
<dbReference type="AlphaFoldDB" id="A0A9E2KMJ6"/>
<evidence type="ECO:0000256" key="11">
    <source>
        <dbReference type="ARBA" id="ARBA00036904"/>
    </source>
</evidence>
<comment type="catalytic activity">
    <reaction evidence="10">
        <text>8-oxo-dGTP + H2O = 8-oxo-dGMP + diphosphate + H(+)</text>
        <dbReference type="Rhea" id="RHEA:31575"/>
        <dbReference type="ChEBI" id="CHEBI:15377"/>
        <dbReference type="ChEBI" id="CHEBI:15378"/>
        <dbReference type="ChEBI" id="CHEBI:33019"/>
        <dbReference type="ChEBI" id="CHEBI:63224"/>
        <dbReference type="ChEBI" id="CHEBI:77896"/>
        <dbReference type="EC" id="3.6.1.55"/>
    </reaction>
</comment>
<dbReference type="InterPro" id="IPR000086">
    <property type="entry name" value="NUDIX_hydrolase_dom"/>
</dbReference>
<evidence type="ECO:0000256" key="2">
    <source>
        <dbReference type="ARBA" id="ARBA00005582"/>
    </source>
</evidence>
<dbReference type="GO" id="GO:0006260">
    <property type="term" value="P:DNA replication"/>
    <property type="evidence" value="ECO:0007669"/>
    <property type="project" value="UniProtKB-KW"/>
</dbReference>
<dbReference type="GO" id="GO:0008413">
    <property type="term" value="F:8-oxo-7,8-dihydroguanosine triphosphate pyrophosphatase activity"/>
    <property type="evidence" value="ECO:0007669"/>
    <property type="project" value="TreeGrafter"/>
</dbReference>